<sequence>MSSQAASKLHAPVPVLGCIWRSPMLSVILLTILWQMKSANSLPHNHTAVIPRSVCVANVSCTGVVSATATLTDAQTTASAARHQWVCVVSINSSSDTTCVWNGWTYKEFPLEIQLDERLADTPVDCVEGRRRTTFDLRALCRFRYTPLYVLKLAIPIYATVLTIVGALIAFPALRSPLAISMLPAAMADNGYHHHHTCAPLLLTILMLIAMLCKVTKPTNKLFILALLSLAVCQEIV</sequence>
<feature type="transmembrane region" description="Helical" evidence="1">
    <location>
        <begin position="194"/>
        <end position="213"/>
    </location>
</feature>
<protein>
    <submittedName>
        <fullName evidence="2">Uncharacterized protein</fullName>
    </submittedName>
</protein>
<evidence type="ECO:0000256" key="1">
    <source>
        <dbReference type="SAM" id="Phobius"/>
    </source>
</evidence>
<proteinExistence type="predicted"/>
<keyword evidence="1" id="KW-1133">Transmembrane helix</keyword>
<dbReference type="EMBL" id="AF038868">
    <property type="protein sequence ID" value="AAC40822.1"/>
    <property type="molecule type" value="Genomic_DNA"/>
</dbReference>
<feature type="transmembrane region" description="Helical" evidence="1">
    <location>
        <begin position="148"/>
        <end position="174"/>
    </location>
</feature>
<reference evidence="2" key="1">
    <citation type="journal article" date="1998" name="Virology">
        <title>Sequence, transcriptional analysis, and deletion of the bovine adenovirus type 1 E3 region.</title>
        <authorList>
            <person name="Evans P.S."/>
            <person name="Benko M."/>
            <person name="Harrach B."/>
            <person name="Letchworth G.J."/>
        </authorList>
    </citation>
    <scope>NUCLEOTIDE SEQUENCE</scope>
    <source>
        <strain evidence="2">10</strain>
    </source>
</reference>
<accession>O71200</accession>
<keyword evidence="1" id="KW-0812">Transmembrane</keyword>
<organism evidence="2">
    <name type="scientific">Bovine adenovirus 1</name>
    <dbReference type="NCBI Taxonomy" id="10546"/>
    <lineage>
        <taxon>Viruses</taxon>
        <taxon>Varidnaviria</taxon>
        <taxon>Bamfordvirae</taxon>
        <taxon>Preplasmiviricota</taxon>
        <taxon>Polisuviricotina</taxon>
        <taxon>Pharingeaviricetes</taxon>
        <taxon>Rowavirales</taxon>
        <taxon>Adenoviridae</taxon>
        <taxon>Mastadenovirus</taxon>
        <taxon>Mastadenovirus bosprimum</taxon>
        <taxon>Bovine mastadenovirus A</taxon>
    </lineage>
</organism>
<name>O71200_9ADEN</name>
<evidence type="ECO:0000313" key="2">
    <source>
        <dbReference type="EMBL" id="AAC40822.1"/>
    </source>
</evidence>
<keyword evidence="1" id="KW-0472">Membrane</keyword>